<dbReference type="EMBL" id="NJET01000003">
    <property type="protein sequence ID" value="PHH67014.1"/>
    <property type="molecule type" value="Genomic_DNA"/>
</dbReference>
<feature type="region of interest" description="Disordered" evidence="1">
    <location>
        <begin position="1"/>
        <end position="203"/>
    </location>
</feature>
<feature type="compositionally biased region" description="Polar residues" evidence="1">
    <location>
        <begin position="37"/>
        <end position="61"/>
    </location>
</feature>
<feature type="compositionally biased region" description="Basic and acidic residues" evidence="1">
    <location>
        <begin position="181"/>
        <end position="193"/>
    </location>
</feature>
<evidence type="ECO:0000259" key="2">
    <source>
        <dbReference type="Pfam" id="PF24616"/>
    </source>
</evidence>
<evidence type="ECO:0000256" key="1">
    <source>
        <dbReference type="SAM" id="MobiDB-lite"/>
    </source>
</evidence>
<sequence length="644" mass="70554">MSEGQEAQSIRSCKRAVSSPNLTRDDGSLNLNAAKRVSSNSMVAATPSDMTGPSPVTSTGTEIDDDEPEQVQQAHGREVQESELLALATTLPETVRRPSDEEASSVVHAPESFSEWSSAAHRSDHEPQGCASDNECQERSSSSPPLQRVMSASLHSMQHHGHGSQDEIASASTKAHAANVTDKHERNANEESPVKMQHPGEAQHGQETAALQTALHEAWHLCNTLFDLSSQSRGRLFGSSSTPTSHERAWTRCWELCRQLYTNQSHDAASLNVQTNLDLCRDFCQALFDVRKRRDEAADSVLRLSFDLNNHLYSTQGSGSLPEPFRERTLDFYVALCHRLMKQPNQLSDEADQLLQACWGLIKALFGLRQSRRDGRRVDDELLGTAVDACLELGDIFRFGWMQMRSSRRTARFFGHESDQPPGPSRQSSRASRPVKMDATGAASRLRAAVPETPVTEFEDTALSPESHSPRVPNIMVLGTNAASASAAPARWSSNASSMSARSHTSNRSSSTATTSTATEDPSVALSRILVVRAAMNLGFDRDQADTAALHDFVHALPPGCFGPLPDHASLLQQYKSSLLVDAFLPRNHALPSRGKRAAAPDVARSVQAMSSSSPRYSYLYHLFQFVFHFSPDEAEGRRCVITV</sequence>
<feature type="domain" description="DUF7624" evidence="2">
    <location>
        <begin position="514"/>
        <end position="642"/>
    </location>
</feature>
<dbReference type="OrthoDB" id="5230484at2759"/>
<evidence type="ECO:0000313" key="4">
    <source>
        <dbReference type="Proteomes" id="UP000226192"/>
    </source>
</evidence>
<gene>
    <name evidence="3" type="ORF">CDD81_4409</name>
</gene>
<evidence type="ECO:0000313" key="3">
    <source>
        <dbReference type="EMBL" id="PHH67014.1"/>
    </source>
</evidence>
<feature type="region of interest" description="Disordered" evidence="1">
    <location>
        <begin position="489"/>
        <end position="520"/>
    </location>
</feature>
<proteinExistence type="predicted"/>
<feature type="region of interest" description="Disordered" evidence="1">
    <location>
        <begin position="414"/>
        <end position="473"/>
    </location>
</feature>
<feature type="compositionally biased region" description="Low complexity" evidence="1">
    <location>
        <begin position="489"/>
        <end position="519"/>
    </location>
</feature>
<keyword evidence="4" id="KW-1185">Reference proteome</keyword>
<protein>
    <recommendedName>
        <fullName evidence="2">DUF7624 domain-containing protein</fullName>
    </recommendedName>
</protein>
<reference evidence="3 4" key="1">
    <citation type="submission" date="2017-06" db="EMBL/GenBank/DDBJ databases">
        <title>Ant-infecting Ophiocordyceps genomes reveal a high diversity of potential behavioral manipulation genes and a possible major role for enterotoxins.</title>
        <authorList>
            <person name="De Bekker C."/>
            <person name="Evans H.C."/>
            <person name="Brachmann A."/>
            <person name="Hughes D.P."/>
        </authorList>
    </citation>
    <scope>NUCLEOTIDE SEQUENCE [LARGE SCALE GENOMIC DNA]</scope>
    <source>
        <strain evidence="3 4">Map64</strain>
    </source>
</reference>
<dbReference type="InterPro" id="IPR056041">
    <property type="entry name" value="DUF7624"/>
</dbReference>
<dbReference type="Proteomes" id="UP000226192">
    <property type="component" value="Unassembled WGS sequence"/>
</dbReference>
<accession>A0A2C5YJ50</accession>
<organism evidence="3 4">
    <name type="scientific">Ophiocordyceps australis</name>
    <dbReference type="NCBI Taxonomy" id="1399860"/>
    <lineage>
        <taxon>Eukaryota</taxon>
        <taxon>Fungi</taxon>
        <taxon>Dikarya</taxon>
        <taxon>Ascomycota</taxon>
        <taxon>Pezizomycotina</taxon>
        <taxon>Sordariomycetes</taxon>
        <taxon>Hypocreomycetidae</taxon>
        <taxon>Hypocreales</taxon>
        <taxon>Ophiocordycipitaceae</taxon>
        <taxon>Ophiocordyceps</taxon>
    </lineage>
</organism>
<name>A0A2C5YJ50_9HYPO</name>
<dbReference type="AlphaFoldDB" id="A0A2C5YJ50"/>
<dbReference type="STRING" id="1399860.A0A2C5YJ50"/>
<comment type="caution">
    <text evidence="3">The sequence shown here is derived from an EMBL/GenBank/DDBJ whole genome shotgun (WGS) entry which is preliminary data.</text>
</comment>
<dbReference type="Pfam" id="PF24616">
    <property type="entry name" value="DUF7624"/>
    <property type="match status" value="1"/>
</dbReference>
<feature type="compositionally biased region" description="Polar residues" evidence="1">
    <location>
        <begin position="1"/>
        <end position="11"/>
    </location>
</feature>